<proteinExistence type="predicted"/>
<dbReference type="Gene3D" id="1.20.120.450">
    <property type="entry name" value="dinb family like domain"/>
    <property type="match status" value="1"/>
</dbReference>
<dbReference type="EMBL" id="CP070499">
    <property type="protein sequence ID" value="QSB16627.1"/>
    <property type="molecule type" value="Genomic_DNA"/>
</dbReference>
<dbReference type="Pfam" id="PF12867">
    <property type="entry name" value="DinB_2"/>
    <property type="match status" value="1"/>
</dbReference>
<keyword evidence="3" id="KW-1185">Reference proteome</keyword>
<organism evidence="2 3">
    <name type="scientific">Natronosporangium hydrolyticum</name>
    <dbReference type="NCBI Taxonomy" id="2811111"/>
    <lineage>
        <taxon>Bacteria</taxon>
        <taxon>Bacillati</taxon>
        <taxon>Actinomycetota</taxon>
        <taxon>Actinomycetes</taxon>
        <taxon>Micromonosporales</taxon>
        <taxon>Micromonosporaceae</taxon>
        <taxon>Natronosporangium</taxon>
    </lineage>
</organism>
<evidence type="ECO:0000313" key="2">
    <source>
        <dbReference type="EMBL" id="QSB16627.1"/>
    </source>
</evidence>
<name>A0A895YFN3_9ACTN</name>
<sequence length="185" mass="20619">MTIIPDRKNWTWVLERACPECGFAAQSIPREQIPARLRACADQWRLVLSGVVMTGGAATAEAVRQRPRPDVWSPLEYGCHVRDVCRRFSDRLAQLLAEEAPVFADWDQDAAAVAGRYAEQEPARVAAELVAAAARLADGFEAVTGEQWRRTGSRSDGAQFTVESLGRYFLHDPVHHLHDVGVLRR</sequence>
<reference evidence="2" key="1">
    <citation type="submission" date="2021-02" db="EMBL/GenBank/DDBJ databases">
        <title>Natrosporangium hydrolyticum gen. nov., sp. nov, a haloalkaliphilic actinobacterium from a soda solonchak soil.</title>
        <authorList>
            <person name="Sorokin D.Y."/>
            <person name="Khijniak T.V."/>
            <person name="Zakharycheva A.P."/>
            <person name="Boueva O.V."/>
            <person name="Ariskina E.V."/>
            <person name="Hahnke R.L."/>
            <person name="Bunk B."/>
            <person name="Sproer C."/>
            <person name="Schumann P."/>
            <person name="Evtushenko L.I."/>
            <person name="Kublanov I.V."/>
        </authorList>
    </citation>
    <scope>NUCLEOTIDE SEQUENCE</scope>
    <source>
        <strain evidence="2">DSM 106523</strain>
    </source>
</reference>
<evidence type="ECO:0000259" key="1">
    <source>
        <dbReference type="Pfam" id="PF12867"/>
    </source>
</evidence>
<evidence type="ECO:0000313" key="3">
    <source>
        <dbReference type="Proteomes" id="UP000662857"/>
    </source>
</evidence>
<dbReference type="Proteomes" id="UP000662857">
    <property type="component" value="Chromosome"/>
</dbReference>
<dbReference type="InterPro" id="IPR034660">
    <property type="entry name" value="DinB/YfiT-like"/>
</dbReference>
<dbReference type="InterPro" id="IPR024775">
    <property type="entry name" value="DinB-like"/>
</dbReference>
<dbReference type="KEGG" id="nhy:JQS43_10305"/>
<gene>
    <name evidence="2" type="ORF">JQS43_10305</name>
</gene>
<dbReference type="AlphaFoldDB" id="A0A895YFN3"/>
<dbReference type="RefSeq" id="WP_239678852.1">
    <property type="nucleotide sequence ID" value="NZ_CP070499.1"/>
</dbReference>
<accession>A0A895YFN3</accession>
<protein>
    <submittedName>
        <fullName evidence="2">DinB family protein</fullName>
    </submittedName>
</protein>
<feature type="domain" description="DinB-like" evidence="1">
    <location>
        <begin position="58"/>
        <end position="178"/>
    </location>
</feature>
<dbReference type="SUPFAM" id="SSF109854">
    <property type="entry name" value="DinB/YfiT-like putative metalloenzymes"/>
    <property type="match status" value="1"/>
</dbReference>